<evidence type="ECO:0000256" key="2">
    <source>
        <dbReference type="ARBA" id="ARBA00012816"/>
    </source>
</evidence>
<feature type="domain" description="Aminoacyl-transfer RNA synthetases class-II family profile" evidence="8">
    <location>
        <begin position="168"/>
        <end position="497"/>
    </location>
</feature>
<reference evidence="9 10" key="1">
    <citation type="journal article" date="2011" name="Proc. Natl. Acad. Sci. U.S.A.">
        <title>Evolutionary erosion of yeast sex chromosomes by mating-type switching accidents.</title>
        <authorList>
            <person name="Gordon J.L."/>
            <person name="Armisen D."/>
            <person name="Proux-Wera E."/>
            <person name="Oheigeartaigh S.S."/>
            <person name="Byrne K.P."/>
            <person name="Wolfe K.H."/>
        </authorList>
    </citation>
    <scope>NUCLEOTIDE SEQUENCE [LARGE SCALE GENOMIC DNA]</scope>
    <source>
        <strain evidence="10">ATCC 34711 / CBS 6284 / DSM 70876 / NBRC 10599 / NRRL Y-10934 / UCD 77-7</strain>
    </source>
</reference>
<evidence type="ECO:0000256" key="4">
    <source>
        <dbReference type="ARBA" id="ARBA00022741"/>
    </source>
</evidence>
<dbReference type="InterPro" id="IPR006195">
    <property type="entry name" value="aa-tRNA-synth_II"/>
</dbReference>
<comment type="similarity">
    <text evidence="1">Belongs to the class-II aminoacyl-tRNA synthetase family.</text>
</comment>
<dbReference type="GO" id="GO:0070145">
    <property type="term" value="P:mitochondrial asparaginyl-tRNA aminoacylation"/>
    <property type="evidence" value="ECO:0007669"/>
    <property type="project" value="EnsemblFungi"/>
</dbReference>
<dbReference type="NCBIfam" id="NF003037">
    <property type="entry name" value="PRK03932.1"/>
    <property type="match status" value="1"/>
</dbReference>
<dbReference type="SUPFAM" id="SSF50249">
    <property type="entry name" value="Nucleic acid-binding proteins"/>
    <property type="match status" value="1"/>
</dbReference>
<dbReference type="eggNOG" id="KOG0554">
    <property type="taxonomic scope" value="Eukaryota"/>
</dbReference>
<dbReference type="FunCoup" id="I2GUY7">
    <property type="interactions" value="516"/>
</dbReference>
<evidence type="ECO:0000256" key="7">
    <source>
        <dbReference type="ARBA" id="ARBA00023146"/>
    </source>
</evidence>
<keyword evidence="7" id="KW-0030">Aminoacyl-tRNA synthetase</keyword>
<dbReference type="GeneID" id="14492988"/>
<dbReference type="PROSITE" id="PS50862">
    <property type="entry name" value="AA_TRNA_LIGASE_II"/>
    <property type="match status" value="1"/>
</dbReference>
<dbReference type="GO" id="GO:0004816">
    <property type="term" value="F:asparagine-tRNA ligase activity"/>
    <property type="evidence" value="ECO:0007669"/>
    <property type="project" value="UniProtKB-EC"/>
</dbReference>
<dbReference type="GO" id="GO:0003676">
    <property type="term" value="F:nucleic acid binding"/>
    <property type="evidence" value="ECO:0007669"/>
    <property type="project" value="InterPro"/>
</dbReference>
<dbReference type="Gene3D" id="3.30.930.10">
    <property type="entry name" value="Bira Bifunctional Protein, Domain 2"/>
    <property type="match status" value="1"/>
</dbReference>
<keyword evidence="10" id="KW-1185">Reference proteome</keyword>
<dbReference type="HOGENOM" id="CLU_004553_2_0_1"/>
<evidence type="ECO:0000256" key="6">
    <source>
        <dbReference type="ARBA" id="ARBA00022917"/>
    </source>
</evidence>
<evidence type="ECO:0000259" key="8">
    <source>
        <dbReference type="PROSITE" id="PS50862"/>
    </source>
</evidence>
<dbReference type="SUPFAM" id="SSF55681">
    <property type="entry name" value="Class II aaRS and biotin synthetases"/>
    <property type="match status" value="1"/>
</dbReference>
<dbReference type="Gene3D" id="2.40.50.140">
    <property type="entry name" value="Nucleic acid-binding proteins"/>
    <property type="match status" value="1"/>
</dbReference>
<dbReference type="STRING" id="1071380.I2GUY7"/>
<dbReference type="GO" id="GO:0005739">
    <property type="term" value="C:mitochondrion"/>
    <property type="evidence" value="ECO:0007669"/>
    <property type="project" value="EnsemblFungi"/>
</dbReference>
<accession>I2GUY7</accession>
<evidence type="ECO:0000256" key="5">
    <source>
        <dbReference type="ARBA" id="ARBA00022840"/>
    </source>
</evidence>
<dbReference type="AlphaFoldDB" id="I2GUY7"/>
<evidence type="ECO:0000313" key="10">
    <source>
        <dbReference type="Proteomes" id="UP000002866"/>
    </source>
</evidence>
<dbReference type="CDD" id="cd04318">
    <property type="entry name" value="EcAsnRS_like_N"/>
    <property type="match status" value="1"/>
</dbReference>
<dbReference type="PANTHER" id="PTHR22594">
    <property type="entry name" value="ASPARTYL/LYSYL-TRNA SYNTHETASE"/>
    <property type="match status" value="1"/>
</dbReference>
<keyword evidence="5" id="KW-0067">ATP-binding</keyword>
<dbReference type="InterPro" id="IPR004365">
    <property type="entry name" value="NA-bd_OB_tRNA"/>
</dbReference>
<dbReference type="InParanoid" id="I2GUY7"/>
<dbReference type="RefSeq" id="XP_004177458.1">
    <property type="nucleotide sequence ID" value="XM_004177410.1"/>
</dbReference>
<name>I2GUY7_HENB6</name>
<dbReference type="PANTHER" id="PTHR22594:SF34">
    <property type="entry name" value="ASPARAGINE--TRNA LIGASE, MITOCHONDRIAL-RELATED"/>
    <property type="match status" value="1"/>
</dbReference>
<dbReference type="InterPro" id="IPR045864">
    <property type="entry name" value="aa-tRNA-synth_II/BPL/LPL"/>
</dbReference>
<dbReference type="KEGG" id="tbl:TBLA_0A01400"/>
<organism evidence="9 10">
    <name type="scientific">Henningerozyma blattae (strain ATCC 34711 / CBS 6284 / DSM 70876 / NBRC 10599 / NRRL Y-10934 / UCD 77-7)</name>
    <name type="common">Yeast</name>
    <name type="synonym">Tetrapisispora blattae</name>
    <dbReference type="NCBI Taxonomy" id="1071380"/>
    <lineage>
        <taxon>Eukaryota</taxon>
        <taxon>Fungi</taxon>
        <taxon>Dikarya</taxon>
        <taxon>Ascomycota</taxon>
        <taxon>Saccharomycotina</taxon>
        <taxon>Saccharomycetes</taxon>
        <taxon>Saccharomycetales</taxon>
        <taxon>Saccharomycetaceae</taxon>
        <taxon>Henningerozyma</taxon>
    </lineage>
</organism>
<evidence type="ECO:0000313" key="9">
    <source>
        <dbReference type="EMBL" id="CCH57939.1"/>
    </source>
</evidence>
<evidence type="ECO:0000256" key="3">
    <source>
        <dbReference type="ARBA" id="ARBA00022598"/>
    </source>
</evidence>
<protein>
    <recommendedName>
        <fullName evidence="2">asparagine--tRNA ligase</fullName>
        <ecNumber evidence="2">6.1.1.22</ecNumber>
    </recommendedName>
</protein>
<dbReference type="OrthoDB" id="43906at2759"/>
<dbReference type="Pfam" id="PF00152">
    <property type="entry name" value="tRNA-synt_2"/>
    <property type="match status" value="1"/>
</dbReference>
<dbReference type="InterPro" id="IPR012340">
    <property type="entry name" value="NA-bd_OB-fold"/>
</dbReference>
<keyword evidence="4" id="KW-0547">Nucleotide-binding</keyword>
<dbReference type="InterPro" id="IPR004522">
    <property type="entry name" value="Asn-tRNA-ligase"/>
</dbReference>
<gene>
    <name evidence="9" type="primary">TBLA0A01400</name>
    <name evidence="9" type="ORF">TBLA_0A01400</name>
</gene>
<proteinExistence type="inferred from homology"/>
<dbReference type="InterPro" id="IPR004364">
    <property type="entry name" value="Aa-tRNA-synt_II"/>
</dbReference>
<keyword evidence="6" id="KW-0648">Protein biosynthesis</keyword>
<dbReference type="GO" id="GO:0005524">
    <property type="term" value="F:ATP binding"/>
    <property type="evidence" value="ECO:0007669"/>
    <property type="project" value="UniProtKB-KW"/>
</dbReference>
<dbReference type="NCBIfam" id="TIGR00457">
    <property type="entry name" value="asnS"/>
    <property type="match status" value="1"/>
</dbReference>
<dbReference type="Pfam" id="PF01336">
    <property type="entry name" value="tRNA_anti-codon"/>
    <property type="match status" value="1"/>
</dbReference>
<sequence>MLRQLFGKNIVSKYHTQTFKSIYNTVQQQSQQNAQKPLTSLKEINGWIKSIRLFKNICFIDINDGTINSSLKIVIPELVSYENSIKFLKDLKVGQSISIKDLLIQLTPTKAQQPFELKLLNDPTKSINILGGIPAGEDFPLQKKNHTMAFLNSLPTLKFKSNYLNNLLKFRSFVDTQLINFFNKNDFIKTTPPILTSNDCEGGGDLFTIKDSEKYFNKSTYLTVSTQLHLEILALSLNRCFTISPCFRAERSNTTRHLCEFWMLEAELCFTKDLNEVMDLVENMIRSIVNEALKNEQSLLPNYYPGDVLNKEQILERWQSLTNPASWPRITYSDTIRLLLKQHMKEPFTNGIIPSWGMDLSTEHEKWISGKYFQSPVFITDYPKSLKPFYMKQNPPSEFKIQDNQGNIQQTQIQNTVACFDLLVPEIGEIVGGSLREDNYKVLADEMKLRNMNKDSNLDWYLDTRRYGSVPHGGFGLGMERLLTYLYGNTNIREAIPFARSASDNIQL</sequence>
<dbReference type="InterPro" id="IPR002312">
    <property type="entry name" value="Asp/Asn-tRNA-synth_IIb"/>
</dbReference>
<evidence type="ECO:0000256" key="1">
    <source>
        <dbReference type="ARBA" id="ARBA00008226"/>
    </source>
</evidence>
<dbReference type="PRINTS" id="PR01042">
    <property type="entry name" value="TRNASYNTHASP"/>
</dbReference>
<dbReference type="CDD" id="cd00776">
    <property type="entry name" value="AsxRS_core"/>
    <property type="match status" value="1"/>
</dbReference>
<dbReference type="EC" id="6.1.1.22" evidence="2"/>
<dbReference type="Proteomes" id="UP000002866">
    <property type="component" value="Chromosome 1"/>
</dbReference>
<dbReference type="OMA" id="PEMAFYD"/>
<dbReference type="EMBL" id="HE806316">
    <property type="protein sequence ID" value="CCH57939.1"/>
    <property type="molecule type" value="Genomic_DNA"/>
</dbReference>
<keyword evidence="3" id="KW-0436">Ligase</keyword>